<gene>
    <name evidence="1" type="ORF">NADFUDRAFT_45566</name>
</gene>
<evidence type="ECO:0000313" key="2">
    <source>
        <dbReference type="Proteomes" id="UP000095009"/>
    </source>
</evidence>
<dbReference type="Gene3D" id="1.25.40.10">
    <property type="entry name" value="Tetratricopeptide repeat domain"/>
    <property type="match status" value="1"/>
</dbReference>
<keyword evidence="2" id="KW-1185">Reference proteome</keyword>
<evidence type="ECO:0000313" key="1">
    <source>
        <dbReference type="EMBL" id="ODQ67471.1"/>
    </source>
</evidence>
<sequence length="387" mass="44636">MTTRPMSPLTPDPQTIVSLVRACAKKPELHIRAWNFIYDLKQSGNHLDRSVMNSMMYLCGRSGDIAFSRAIFNQLCMSKESFPDSETLQGLMKSYSLYTPGQISPILGTELGITLRTNFFTHNVTQFLPGMPPFLPFASDLNATQILAESRAILSWVKDKRPDLINEHVINAYLDIASKLKHTDEFISRWNEETEMPILLQKIKQQEEAVRLRQNNCTAQAAENENSISNVEVINETDEERLIIEEKNRQIGLLLGPRIPRNQFFYSMALQSISDEKYLDFAQTVWDERGKYRKLPAFQKLRSKQKNDSDFAFARSMVSMFARVGHIDEALAIIKSSRRNHDWHIGNVVELYQTLVDIDDFNKIEELKLICRSSRAFDPFMQDKSKR</sequence>
<dbReference type="STRING" id="857566.A0A1E3PPX0"/>
<protein>
    <submittedName>
        <fullName evidence="1">Uncharacterized protein</fullName>
    </submittedName>
</protein>
<dbReference type="InterPro" id="IPR011990">
    <property type="entry name" value="TPR-like_helical_dom_sf"/>
</dbReference>
<dbReference type="EMBL" id="KV454407">
    <property type="protein sequence ID" value="ODQ67471.1"/>
    <property type="molecule type" value="Genomic_DNA"/>
</dbReference>
<reference evidence="1 2" key="1">
    <citation type="journal article" date="2016" name="Proc. Natl. Acad. Sci. U.S.A.">
        <title>Comparative genomics of biotechnologically important yeasts.</title>
        <authorList>
            <person name="Riley R."/>
            <person name="Haridas S."/>
            <person name="Wolfe K.H."/>
            <person name="Lopes M.R."/>
            <person name="Hittinger C.T."/>
            <person name="Goeker M."/>
            <person name="Salamov A.A."/>
            <person name="Wisecaver J.H."/>
            <person name="Long T.M."/>
            <person name="Calvey C.H."/>
            <person name="Aerts A.L."/>
            <person name="Barry K.W."/>
            <person name="Choi C."/>
            <person name="Clum A."/>
            <person name="Coughlan A.Y."/>
            <person name="Deshpande S."/>
            <person name="Douglass A.P."/>
            <person name="Hanson S.J."/>
            <person name="Klenk H.-P."/>
            <person name="LaButti K.M."/>
            <person name="Lapidus A."/>
            <person name="Lindquist E.A."/>
            <person name="Lipzen A.M."/>
            <person name="Meier-Kolthoff J.P."/>
            <person name="Ohm R.A."/>
            <person name="Otillar R.P."/>
            <person name="Pangilinan J.L."/>
            <person name="Peng Y."/>
            <person name="Rokas A."/>
            <person name="Rosa C.A."/>
            <person name="Scheuner C."/>
            <person name="Sibirny A.A."/>
            <person name="Slot J.C."/>
            <person name="Stielow J.B."/>
            <person name="Sun H."/>
            <person name="Kurtzman C.P."/>
            <person name="Blackwell M."/>
            <person name="Grigoriev I.V."/>
            <person name="Jeffries T.W."/>
        </authorList>
    </citation>
    <scope>NUCLEOTIDE SEQUENCE [LARGE SCALE GENOMIC DNA]</scope>
    <source>
        <strain evidence="1 2">DSM 6958</strain>
    </source>
</reference>
<accession>A0A1E3PPX0</accession>
<dbReference type="Proteomes" id="UP000095009">
    <property type="component" value="Unassembled WGS sequence"/>
</dbReference>
<name>A0A1E3PPX0_9ASCO</name>
<organism evidence="1 2">
    <name type="scientific">Nadsonia fulvescens var. elongata DSM 6958</name>
    <dbReference type="NCBI Taxonomy" id="857566"/>
    <lineage>
        <taxon>Eukaryota</taxon>
        <taxon>Fungi</taxon>
        <taxon>Dikarya</taxon>
        <taxon>Ascomycota</taxon>
        <taxon>Saccharomycotina</taxon>
        <taxon>Dipodascomycetes</taxon>
        <taxon>Dipodascales</taxon>
        <taxon>Dipodascales incertae sedis</taxon>
        <taxon>Nadsonia</taxon>
    </lineage>
</organism>
<proteinExistence type="predicted"/>
<dbReference type="OrthoDB" id="185373at2759"/>
<dbReference type="AlphaFoldDB" id="A0A1E3PPX0"/>